<evidence type="ECO:0000256" key="2">
    <source>
        <dbReference type="ARBA" id="ARBA00023015"/>
    </source>
</evidence>
<comment type="similarity">
    <text evidence="1">Belongs to the AfsR/DnrI/RedD regulatory family.</text>
</comment>
<dbReference type="PANTHER" id="PTHR35807:SF1">
    <property type="entry name" value="TRANSCRIPTIONAL REGULATOR REDD"/>
    <property type="match status" value="1"/>
</dbReference>
<proteinExistence type="inferred from homology"/>
<dbReference type="RefSeq" id="WP_197002014.1">
    <property type="nucleotide sequence ID" value="NZ_BONS01000004.1"/>
</dbReference>
<gene>
    <name evidence="7" type="ORF">IW245_001019</name>
</gene>
<dbReference type="CDD" id="cd15831">
    <property type="entry name" value="BTAD"/>
    <property type="match status" value="1"/>
</dbReference>
<dbReference type="SMART" id="SM00862">
    <property type="entry name" value="Trans_reg_C"/>
    <property type="match status" value="1"/>
</dbReference>
<reference evidence="7" key="1">
    <citation type="submission" date="2020-11" db="EMBL/GenBank/DDBJ databases">
        <title>Sequencing the genomes of 1000 actinobacteria strains.</title>
        <authorList>
            <person name="Klenk H.-P."/>
        </authorList>
    </citation>
    <scope>NUCLEOTIDE SEQUENCE</scope>
    <source>
        <strain evidence="7">DSM 45356</strain>
    </source>
</reference>
<keyword evidence="2" id="KW-0805">Transcription regulation</keyword>
<name>A0A8J7G845_9ACTN</name>
<evidence type="ECO:0000256" key="1">
    <source>
        <dbReference type="ARBA" id="ARBA00005820"/>
    </source>
</evidence>
<dbReference type="InterPro" id="IPR005158">
    <property type="entry name" value="BTAD"/>
</dbReference>
<evidence type="ECO:0000313" key="7">
    <source>
        <dbReference type="EMBL" id="MBG6134825.1"/>
    </source>
</evidence>
<dbReference type="GO" id="GO:0006355">
    <property type="term" value="P:regulation of DNA-templated transcription"/>
    <property type="evidence" value="ECO:0007669"/>
    <property type="project" value="InterPro"/>
</dbReference>
<dbReference type="GO" id="GO:0003677">
    <property type="term" value="F:DNA binding"/>
    <property type="evidence" value="ECO:0007669"/>
    <property type="project" value="UniProtKB-UniRule"/>
</dbReference>
<dbReference type="InterPro" id="IPR011990">
    <property type="entry name" value="TPR-like_helical_dom_sf"/>
</dbReference>
<dbReference type="InterPro" id="IPR016032">
    <property type="entry name" value="Sig_transdc_resp-reg_C-effctor"/>
</dbReference>
<organism evidence="7 8">
    <name type="scientific">Longispora fulva</name>
    <dbReference type="NCBI Taxonomy" id="619741"/>
    <lineage>
        <taxon>Bacteria</taxon>
        <taxon>Bacillati</taxon>
        <taxon>Actinomycetota</taxon>
        <taxon>Actinomycetes</taxon>
        <taxon>Micromonosporales</taxon>
        <taxon>Micromonosporaceae</taxon>
        <taxon>Longispora</taxon>
    </lineage>
</organism>
<keyword evidence="4" id="KW-0804">Transcription</keyword>
<dbReference type="SMART" id="SM01043">
    <property type="entry name" value="BTAD"/>
    <property type="match status" value="1"/>
</dbReference>
<comment type="caution">
    <text evidence="7">The sequence shown here is derived from an EMBL/GenBank/DDBJ whole genome shotgun (WGS) entry which is preliminary data.</text>
</comment>
<dbReference type="SUPFAM" id="SSF48452">
    <property type="entry name" value="TPR-like"/>
    <property type="match status" value="1"/>
</dbReference>
<accession>A0A8J7G845</accession>
<dbReference type="Pfam" id="PF00486">
    <property type="entry name" value="Trans_reg_C"/>
    <property type="match status" value="1"/>
</dbReference>
<dbReference type="Gene3D" id="1.10.10.10">
    <property type="entry name" value="Winged helix-like DNA-binding domain superfamily/Winged helix DNA-binding domain"/>
    <property type="match status" value="1"/>
</dbReference>
<dbReference type="PANTHER" id="PTHR35807">
    <property type="entry name" value="TRANSCRIPTIONAL REGULATOR REDD-RELATED"/>
    <property type="match status" value="1"/>
</dbReference>
<keyword evidence="3 5" id="KW-0238">DNA-binding</keyword>
<dbReference type="Pfam" id="PF03704">
    <property type="entry name" value="BTAD"/>
    <property type="match status" value="1"/>
</dbReference>
<evidence type="ECO:0000256" key="3">
    <source>
        <dbReference type="ARBA" id="ARBA00023125"/>
    </source>
</evidence>
<evidence type="ECO:0000256" key="5">
    <source>
        <dbReference type="PROSITE-ProRule" id="PRU01091"/>
    </source>
</evidence>
<feature type="domain" description="OmpR/PhoB-type" evidence="6">
    <location>
        <begin position="2"/>
        <end position="102"/>
    </location>
</feature>
<evidence type="ECO:0000259" key="6">
    <source>
        <dbReference type="PROSITE" id="PS51755"/>
    </source>
</evidence>
<dbReference type="Proteomes" id="UP000622552">
    <property type="component" value="Unassembled WGS sequence"/>
</dbReference>
<dbReference type="AlphaFoldDB" id="A0A8J7G845"/>
<dbReference type="Gene3D" id="1.25.40.10">
    <property type="entry name" value="Tetratricopeptide repeat domain"/>
    <property type="match status" value="1"/>
</dbReference>
<feature type="DNA-binding region" description="OmpR/PhoB-type" evidence="5">
    <location>
        <begin position="2"/>
        <end position="102"/>
    </location>
</feature>
<evidence type="ECO:0000313" key="8">
    <source>
        <dbReference type="Proteomes" id="UP000622552"/>
    </source>
</evidence>
<dbReference type="GO" id="GO:0000160">
    <property type="term" value="P:phosphorelay signal transduction system"/>
    <property type="evidence" value="ECO:0007669"/>
    <property type="project" value="InterPro"/>
</dbReference>
<dbReference type="InterPro" id="IPR036388">
    <property type="entry name" value="WH-like_DNA-bd_sf"/>
</dbReference>
<evidence type="ECO:0000256" key="4">
    <source>
        <dbReference type="ARBA" id="ARBA00023163"/>
    </source>
</evidence>
<dbReference type="InterPro" id="IPR001867">
    <property type="entry name" value="OmpR/PhoB-type_DNA-bd"/>
</dbReference>
<dbReference type="SUPFAM" id="SSF46894">
    <property type="entry name" value="C-terminal effector domain of the bipartite response regulators"/>
    <property type="match status" value="1"/>
</dbReference>
<keyword evidence="8" id="KW-1185">Reference proteome</keyword>
<protein>
    <submittedName>
        <fullName evidence="7">DNA-binding SARP family transcriptional activator</fullName>
    </submittedName>
</protein>
<sequence length="240" mass="25935">MRMSTGTDGVRPQVGLLGEVGVLVAGRWIGAGPPRQRCVLAVLAHAPGRVVHLDAVIDRVWGESPPPGARQTVYAYVARLRRLLRPASVGLTRRCGGYVLDLAPHDVDAHRFRALATDPAGLGPALDLWRGDPLTGVAGDWAAAVRAGLERERLTALARFHEEELRRGRFEAVVGPLSELVSAYPTAEPLVGHLMTALCGAGRRAEALRAYAEARSRIRRDLGVEPALELRELHARVLRG</sequence>
<dbReference type="EMBL" id="JADOUF010000001">
    <property type="protein sequence ID" value="MBG6134825.1"/>
    <property type="molecule type" value="Genomic_DNA"/>
</dbReference>
<dbReference type="PROSITE" id="PS51755">
    <property type="entry name" value="OMPR_PHOB"/>
    <property type="match status" value="1"/>
</dbReference>
<dbReference type="InterPro" id="IPR051677">
    <property type="entry name" value="AfsR-DnrI-RedD_regulator"/>
</dbReference>